<accession>A0A7S4JS16</accession>
<organism evidence="3">
    <name type="scientific">Odontella aurita</name>
    <dbReference type="NCBI Taxonomy" id="265563"/>
    <lineage>
        <taxon>Eukaryota</taxon>
        <taxon>Sar</taxon>
        <taxon>Stramenopiles</taxon>
        <taxon>Ochrophyta</taxon>
        <taxon>Bacillariophyta</taxon>
        <taxon>Mediophyceae</taxon>
        <taxon>Biddulphiophycidae</taxon>
        <taxon>Eupodiscales</taxon>
        <taxon>Odontellaceae</taxon>
        <taxon>Odontella</taxon>
    </lineage>
</organism>
<dbReference type="InterPro" id="IPR049227">
    <property type="entry name" value="DUF6824"/>
</dbReference>
<reference evidence="3" key="1">
    <citation type="submission" date="2021-01" db="EMBL/GenBank/DDBJ databases">
        <authorList>
            <person name="Corre E."/>
            <person name="Pelletier E."/>
            <person name="Niang G."/>
            <person name="Scheremetjew M."/>
            <person name="Finn R."/>
            <person name="Kale V."/>
            <person name="Holt S."/>
            <person name="Cochrane G."/>
            <person name="Meng A."/>
            <person name="Brown T."/>
            <person name="Cohen L."/>
        </authorList>
    </citation>
    <scope>NUCLEOTIDE SEQUENCE</scope>
    <source>
        <strain evidence="3">Isolate 1302-5</strain>
    </source>
</reference>
<feature type="region of interest" description="Disordered" evidence="1">
    <location>
        <begin position="200"/>
        <end position="250"/>
    </location>
</feature>
<gene>
    <name evidence="3" type="ORF">OAUR00152_LOCUS32655</name>
</gene>
<feature type="domain" description="DUF6824" evidence="2">
    <location>
        <begin position="77"/>
        <end position="160"/>
    </location>
</feature>
<protein>
    <recommendedName>
        <fullName evidence="2">DUF6824 domain-containing protein</fullName>
    </recommendedName>
</protein>
<evidence type="ECO:0000313" key="3">
    <source>
        <dbReference type="EMBL" id="CAE2272128.1"/>
    </source>
</evidence>
<evidence type="ECO:0000256" key="1">
    <source>
        <dbReference type="SAM" id="MobiDB-lite"/>
    </source>
</evidence>
<sequence length="250" mass="27885">MMVQNMNRNDLVNSAGGWVSQAMRPVREENDGQFDDCDESLEDNALNAAHEKIGMISRKTPMNIACSDSTDGVSAFDVLSGRGGGTNNHPGNQYFRSLCDQCRPKYVLARKMEKREIARNIVATVRSRGGRFLKKDEKTGNWYDIGDTKATSKTSQALREGLASKMRQALMSSDAPKMAQAMMASVESHNFPILSAQFSTEEREMPPLPPLPHDEPSSRIQDDQLPRSHSLDDPSTEYEQDSKRQRVSSI</sequence>
<dbReference type="EMBL" id="HBKQ01047330">
    <property type="protein sequence ID" value="CAE2272128.1"/>
    <property type="molecule type" value="Transcribed_RNA"/>
</dbReference>
<dbReference type="AlphaFoldDB" id="A0A7S4JS16"/>
<evidence type="ECO:0000259" key="2">
    <source>
        <dbReference type="Pfam" id="PF20710"/>
    </source>
</evidence>
<feature type="compositionally biased region" description="Basic and acidic residues" evidence="1">
    <location>
        <begin position="212"/>
        <end position="232"/>
    </location>
</feature>
<dbReference type="Pfam" id="PF20710">
    <property type="entry name" value="DUF6824"/>
    <property type="match status" value="1"/>
</dbReference>
<name>A0A7S4JS16_9STRA</name>
<proteinExistence type="predicted"/>